<dbReference type="PANTHER" id="PTHR21661:SF35">
    <property type="entry name" value="EPOXIDE HYDROLASE"/>
    <property type="match status" value="1"/>
</dbReference>
<dbReference type="PRINTS" id="PR00412">
    <property type="entry name" value="EPOXHYDRLASE"/>
</dbReference>
<dbReference type="PIRSF" id="PIRSF001112">
    <property type="entry name" value="Epoxide_hydrolase"/>
    <property type="match status" value="1"/>
</dbReference>
<comment type="similarity">
    <text evidence="3 6">Belongs to the peptidase S33 family.</text>
</comment>
<comment type="catalytic activity">
    <reaction evidence="1 6">
        <text>1-(4-methoxyphenyl)-N-methyl-N-[(3-methyloxetan-3-yl)methyl]methanamine + H2O = 2-{[(4-methoxybenzyl)(methyl)amino]methyl}-2-methylpropane-1,3-diol</text>
        <dbReference type="Rhea" id="RHEA:55764"/>
        <dbReference type="ChEBI" id="CHEBI:15377"/>
        <dbReference type="ChEBI" id="CHEBI:139161"/>
        <dbReference type="ChEBI" id="CHEBI:139164"/>
        <dbReference type="EC" id="3.3.2.9"/>
    </reaction>
</comment>
<dbReference type="PANTHER" id="PTHR21661">
    <property type="entry name" value="EPOXIDE HYDROLASE 1-RELATED"/>
    <property type="match status" value="1"/>
</dbReference>
<evidence type="ECO:0000256" key="5">
    <source>
        <dbReference type="ARBA" id="ARBA00022801"/>
    </source>
</evidence>
<sequence length="460" mass="52996">MGSINVTFVLGLVVAGLGAYMIYPMLSTPPVPKVEEKWWGAGKPTKEDTRIRDFKINVSEDVLKDLHHRLASHLPFQEPLEDVKQHYGMNANLLKKIVDHWKTKYDWREREKFFNQYPQFKTQIQGLDIHFMHVKPKQTKGLKVLPLLLVHGWPGSFREFYEAIPALTTPQKDRDFVFEVVVPSIPGYGFSDAAVRPGMNPAAIGVIFKNLMSRLGFNKYYIQGGDWGSMIVHVMSVLYPDRVIGVHSNMCFVNTPIANIKMFMASIYPSFFVKEEHINLTYPLSRIYSYLLLETGYMHLQATKPDTVGVALRDSPVGLAAYILEKFTTWTNKEWKDLEDGGLPKKYTLTNLLDNVMVYWLNRCITTSMRLYSEAFSGEYYGQHWDRLPVKEVPSGCLRARHEIAFSPDFVLGEKYENLIHLEDYDNVGHFAAYEEPDLFTKDVYNFVDKVEKLPRGPKK</sequence>
<evidence type="ECO:0000256" key="1">
    <source>
        <dbReference type="ARBA" id="ARBA00000221"/>
    </source>
</evidence>
<feature type="transmembrane region" description="Helical" evidence="8">
    <location>
        <begin position="6"/>
        <end position="23"/>
    </location>
</feature>
<dbReference type="GO" id="GO:0033961">
    <property type="term" value="F:cis-stilbene-oxide hydrolase activity"/>
    <property type="evidence" value="ECO:0007669"/>
    <property type="project" value="UniProtKB-UniRule"/>
</dbReference>
<comment type="catalytic activity">
    <reaction evidence="6">
        <text>cis-stilbene oxide + H2O = (1R,2R)-hydrobenzoin</text>
        <dbReference type="Rhea" id="RHEA:23900"/>
        <dbReference type="ChEBI" id="CHEBI:15377"/>
        <dbReference type="ChEBI" id="CHEBI:50004"/>
        <dbReference type="ChEBI" id="CHEBI:50014"/>
        <dbReference type="EC" id="3.3.2.9"/>
    </reaction>
</comment>
<dbReference type="EMBL" id="CAACVG010008674">
    <property type="protein sequence ID" value="VEN50712.1"/>
    <property type="molecule type" value="Genomic_DNA"/>
</dbReference>
<keyword evidence="6 8" id="KW-0472">Membrane</keyword>
<evidence type="ECO:0000256" key="8">
    <source>
        <dbReference type="SAM" id="Phobius"/>
    </source>
</evidence>
<dbReference type="InterPro" id="IPR000639">
    <property type="entry name" value="Epox_hydrolase-like"/>
</dbReference>
<dbReference type="Pfam" id="PF06441">
    <property type="entry name" value="EHN"/>
    <property type="match status" value="1"/>
</dbReference>
<evidence type="ECO:0000256" key="7">
    <source>
        <dbReference type="PIRSR" id="PIRSR001112-1"/>
    </source>
</evidence>
<keyword evidence="11" id="KW-1185">Reference proteome</keyword>
<feature type="active site" description="Proton donor" evidence="7">
    <location>
        <position position="372"/>
    </location>
</feature>
<dbReference type="InterPro" id="IPR029058">
    <property type="entry name" value="AB_hydrolase_fold"/>
</dbReference>
<keyword evidence="4 6" id="KW-0058">Aromatic hydrocarbons catabolism</keyword>
<dbReference type="GO" id="GO:0005789">
    <property type="term" value="C:endoplasmic reticulum membrane"/>
    <property type="evidence" value="ECO:0007669"/>
    <property type="project" value="UniProtKB-SubCell"/>
</dbReference>
<comment type="subcellular location">
    <subcellularLocation>
        <location evidence="6">Endoplasmic reticulum membrane</location>
    </subcellularLocation>
    <subcellularLocation>
        <location evidence="2">Microsome membrane</location>
        <topology evidence="2">Single-pass membrane protein</topology>
    </subcellularLocation>
</comment>
<dbReference type="EC" id="3.3.2.9" evidence="6"/>
<dbReference type="GO" id="GO:0097176">
    <property type="term" value="P:epoxide metabolic process"/>
    <property type="evidence" value="ECO:0007669"/>
    <property type="project" value="TreeGrafter"/>
</dbReference>
<keyword evidence="5 6" id="KW-0378">Hydrolase</keyword>
<keyword evidence="8" id="KW-1133">Transmembrane helix</keyword>
<reference evidence="10 11" key="1">
    <citation type="submission" date="2019-01" db="EMBL/GenBank/DDBJ databases">
        <authorList>
            <person name="Sayadi A."/>
        </authorList>
    </citation>
    <scope>NUCLEOTIDE SEQUENCE [LARGE SCALE GENOMIC DNA]</scope>
</reference>
<dbReference type="SUPFAM" id="SSF53474">
    <property type="entry name" value="alpha/beta-Hydrolases"/>
    <property type="match status" value="1"/>
</dbReference>
<feature type="active site" description="Proton acceptor" evidence="7">
    <location>
        <position position="430"/>
    </location>
</feature>
<evidence type="ECO:0000256" key="3">
    <source>
        <dbReference type="ARBA" id="ARBA00010088"/>
    </source>
</evidence>
<feature type="active site" description="Nucleophile" evidence="7">
    <location>
        <position position="226"/>
    </location>
</feature>
<name>A0A653CSI2_CALMS</name>
<organism evidence="10 11">
    <name type="scientific">Callosobruchus maculatus</name>
    <name type="common">Southern cowpea weevil</name>
    <name type="synonym">Pulse bruchid</name>
    <dbReference type="NCBI Taxonomy" id="64391"/>
    <lineage>
        <taxon>Eukaryota</taxon>
        <taxon>Metazoa</taxon>
        <taxon>Ecdysozoa</taxon>
        <taxon>Arthropoda</taxon>
        <taxon>Hexapoda</taxon>
        <taxon>Insecta</taxon>
        <taxon>Pterygota</taxon>
        <taxon>Neoptera</taxon>
        <taxon>Endopterygota</taxon>
        <taxon>Coleoptera</taxon>
        <taxon>Polyphaga</taxon>
        <taxon>Cucujiformia</taxon>
        <taxon>Chrysomeloidea</taxon>
        <taxon>Chrysomelidae</taxon>
        <taxon>Bruchinae</taxon>
        <taxon>Bruchini</taxon>
        <taxon>Callosobruchus</taxon>
    </lineage>
</organism>
<dbReference type="InterPro" id="IPR016292">
    <property type="entry name" value="Epoxide_hydrolase"/>
</dbReference>
<evidence type="ECO:0000256" key="6">
    <source>
        <dbReference type="PIRNR" id="PIRNR001112"/>
    </source>
</evidence>
<proteinExistence type="inferred from homology"/>
<dbReference type="AlphaFoldDB" id="A0A653CSI2"/>
<dbReference type="Proteomes" id="UP000410492">
    <property type="component" value="Unassembled WGS sequence"/>
</dbReference>
<gene>
    <name evidence="10" type="ORF">CALMAC_LOCUS11368</name>
</gene>
<feature type="domain" description="Epoxide hydrolase N-terminal" evidence="9">
    <location>
        <begin position="51"/>
        <end position="160"/>
    </location>
</feature>
<evidence type="ECO:0000259" key="9">
    <source>
        <dbReference type="Pfam" id="PF06441"/>
    </source>
</evidence>
<protein>
    <recommendedName>
        <fullName evidence="6">Epoxide hydrolase</fullName>
        <ecNumber evidence="6">3.3.2.9</ecNumber>
    </recommendedName>
</protein>
<comment type="function">
    <text evidence="6">Catalyzes juvenile hormone hydrolysis.</text>
</comment>
<keyword evidence="6" id="KW-0256">Endoplasmic reticulum</keyword>
<keyword evidence="8" id="KW-0812">Transmembrane</keyword>
<dbReference type="OrthoDB" id="7130006at2759"/>
<dbReference type="Gene3D" id="3.40.50.1820">
    <property type="entry name" value="alpha/beta hydrolase"/>
    <property type="match status" value="1"/>
</dbReference>
<evidence type="ECO:0000313" key="11">
    <source>
        <dbReference type="Proteomes" id="UP000410492"/>
    </source>
</evidence>
<dbReference type="InterPro" id="IPR010497">
    <property type="entry name" value="Epoxide_hydro_N"/>
</dbReference>
<evidence type="ECO:0000313" key="10">
    <source>
        <dbReference type="EMBL" id="VEN50712.1"/>
    </source>
</evidence>
<evidence type="ECO:0000256" key="2">
    <source>
        <dbReference type="ARBA" id="ARBA00004111"/>
    </source>
</evidence>
<accession>A0A653CSI2</accession>
<evidence type="ECO:0000256" key="4">
    <source>
        <dbReference type="ARBA" id="ARBA00022797"/>
    </source>
</evidence>